<name>A0A0D2MF22_9CHLO</name>
<gene>
    <name evidence="3" type="ORF">MNEG_14252</name>
</gene>
<accession>A0A0D2MF22</accession>
<dbReference type="Pfam" id="PF00561">
    <property type="entry name" value="Abhydrolase_1"/>
    <property type="match status" value="1"/>
</dbReference>
<dbReference type="PANTHER" id="PTHR37471:SF1">
    <property type="entry name" value="AB HYDROLASE-1 DOMAIN-CONTAINING PROTEIN"/>
    <property type="match status" value="1"/>
</dbReference>
<sequence length="505" mass="52959">MRLSATIPTIEQLATSAATFLTAMGYDKVHLMGHSYGSMVASRFVQLHPKAVTTLTLLDPVCFGMFMPTLLYTFLYSFPASGNIIIDAGMYFVSRELHMTATFCRQFYWSDYNLWPEYLPRHTLAVLGGKDRLCQAEEIRVWLVKETNARLMYDPEAVHAAMLMQPGYIGQILREWWIMVGEAEAEVEAEAEADGAAAGTAIAEIYAPTAAAAEPPLIKAIAAKEAAVAEAVAADGAARHDQQQQHQQHQHRPPQHPRERARRRPNPFFSTAHAHAAAGSGVSAAKSAAGHGAFVPPQASEPEVEGLMRQLRQQQERVRAQEEANLAAARQLLAIAEAVRRSQTAPAGGAAGAAPRDADGGASSDASSNLDSASSIDSDTIAAVFAPGAAVSGGLARQYSGTALAREGGSDIAVLDGGRLYSPLLAYASAAMAADDAAGPRRGTRRAAAARHALRESPSGLGGGGAAFGAGKPGLWDSASIDLGALAYGGGAFARLAAGAGDDAW</sequence>
<reference evidence="3 4" key="1">
    <citation type="journal article" date="2013" name="BMC Genomics">
        <title>Reconstruction of the lipid metabolism for the microalga Monoraphidium neglectum from its genome sequence reveals characteristics suitable for biofuel production.</title>
        <authorList>
            <person name="Bogen C."/>
            <person name="Al-Dilaimi A."/>
            <person name="Albersmeier A."/>
            <person name="Wichmann J."/>
            <person name="Grundmann M."/>
            <person name="Rupp O."/>
            <person name="Lauersen K.J."/>
            <person name="Blifernez-Klassen O."/>
            <person name="Kalinowski J."/>
            <person name="Goesmann A."/>
            <person name="Mussgnug J.H."/>
            <person name="Kruse O."/>
        </authorList>
    </citation>
    <scope>NUCLEOTIDE SEQUENCE [LARGE SCALE GENOMIC DNA]</scope>
    <source>
        <strain evidence="3 4">SAG 48.87</strain>
    </source>
</reference>
<evidence type="ECO:0000259" key="2">
    <source>
        <dbReference type="Pfam" id="PF00561"/>
    </source>
</evidence>
<dbReference type="GeneID" id="25731796"/>
<evidence type="ECO:0000256" key="1">
    <source>
        <dbReference type="SAM" id="MobiDB-lite"/>
    </source>
</evidence>
<dbReference type="SUPFAM" id="SSF53474">
    <property type="entry name" value="alpha/beta-Hydrolases"/>
    <property type="match status" value="1"/>
</dbReference>
<feature type="compositionally biased region" description="Low complexity" evidence="1">
    <location>
        <begin position="345"/>
        <end position="373"/>
    </location>
</feature>
<protein>
    <recommendedName>
        <fullName evidence="2">AB hydrolase-1 domain-containing protein</fullName>
    </recommendedName>
</protein>
<dbReference type="EMBL" id="KK104577">
    <property type="protein sequence ID" value="KIY93710.1"/>
    <property type="molecule type" value="Genomic_DNA"/>
</dbReference>
<feature type="region of interest" description="Disordered" evidence="1">
    <location>
        <begin position="277"/>
        <end position="312"/>
    </location>
</feature>
<feature type="compositionally biased region" description="Basic residues" evidence="1">
    <location>
        <begin position="248"/>
        <end position="263"/>
    </location>
</feature>
<proteinExistence type="predicted"/>
<feature type="domain" description="AB hydrolase-1" evidence="2">
    <location>
        <begin position="12"/>
        <end position="79"/>
    </location>
</feature>
<dbReference type="Gene3D" id="3.40.50.1820">
    <property type="entry name" value="alpha/beta hydrolase"/>
    <property type="match status" value="1"/>
</dbReference>
<dbReference type="InterPro" id="IPR029058">
    <property type="entry name" value="AB_hydrolase_fold"/>
</dbReference>
<dbReference type="KEGG" id="mng:MNEG_14252"/>
<evidence type="ECO:0000313" key="3">
    <source>
        <dbReference type="EMBL" id="KIY93710.1"/>
    </source>
</evidence>
<dbReference type="OrthoDB" id="2017000at2759"/>
<organism evidence="3 4">
    <name type="scientific">Monoraphidium neglectum</name>
    <dbReference type="NCBI Taxonomy" id="145388"/>
    <lineage>
        <taxon>Eukaryota</taxon>
        <taxon>Viridiplantae</taxon>
        <taxon>Chlorophyta</taxon>
        <taxon>core chlorophytes</taxon>
        <taxon>Chlorophyceae</taxon>
        <taxon>CS clade</taxon>
        <taxon>Sphaeropleales</taxon>
        <taxon>Selenastraceae</taxon>
        <taxon>Monoraphidium</taxon>
    </lineage>
</organism>
<dbReference type="InterPro" id="IPR000073">
    <property type="entry name" value="AB_hydrolase_1"/>
</dbReference>
<evidence type="ECO:0000313" key="4">
    <source>
        <dbReference type="Proteomes" id="UP000054498"/>
    </source>
</evidence>
<dbReference type="AlphaFoldDB" id="A0A0D2MF22"/>
<dbReference type="RefSeq" id="XP_013892730.1">
    <property type="nucleotide sequence ID" value="XM_014037276.1"/>
</dbReference>
<keyword evidence="4" id="KW-1185">Reference proteome</keyword>
<dbReference type="STRING" id="145388.A0A0D2MF22"/>
<feature type="compositionally biased region" description="Low complexity" evidence="1">
    <location>
        <begin position="277"/>
        <end position="293"/>
    </location>
</feature>
<dbReference type="Proteomes" id="UP000054498">
    <property type="component" value="Unassembled WGS sequence"/>
</dbReference>
<dbReference type="PANTHER" id="PTHR37471">
    <property type="entry name" value="UNNAMED PRODUCT"/>
    <property type="match status" value="1"/>
</dbReference>
<feature type="region of interest" description="Disordered" evidence="1">
    <location>
        <begin position="343"/>
        <end position="373"/>
    </location>
</feature>
<feature type="region of interest" description="Disordered" evidence="1">
    <location>
        <begin position="232"/>
        <end position="263"/>
    </location>
</feature>